<dbReference type="Proteomes" id="UP000324222">
    <property type="component" value="Unassembled WGS sequence"/>
</dbReference>
<evidence type="ECO:0000313" key="3">
    <source>
        <dbReference type="Proteomes" id="UP000324222"/>
    </source>
</evidence>
<reference evidence="2 3" key="1">
    <citation type="submission" date="2019-05" db="EMBL/GenBank/DDBJ databases">
        <title>Another draft genome of Portunus trituberculatus and its Hox gene families provides insights of decapod evolution.</title>
        <authorList>
            <person name="Jeong J.-H."/>
            <person name="Song I."/>
            <person name="Kim S."/>
            <person name="Choi T."/>
            <person name="Kim D."/>
            <person name="Ryu S."/>
            <person name="Kim W."/>
        </authorList>
    </citation>
    <scope>NUCLEOTIDE SEQUENCE [LARGE SCALE GENOMIC DNA]</scope>
    <source>
        <tissue evidence="2">Muscle</tissue>
    </source>
</reference>
<comment type="caution">
    <text evidence="2">The sequence shown here is derived from an EMBL/GenBank/DDBJ whole genome shotgun (WGS) entry which is preliminary data.</text>
</comment>
<evidence type="ECO:0000256" key="1">
    <source>
        <dbReference type="SAM" id="MobiDB-lite"/>
    </source>
</evidence>
<accession>A0A5B7HYJ8</accession>
<organism evidence="2 3">
    <name type="scientific">Portunus trituberculatus</name>
    <name type="common">Swimming crab</name>
    <name type="synonym">Neptunus trituberculatus</name>
    <dbReference type="NCBI Taxonomy" id="210409"/>
    <lineage>
        <taxon>Eukaryota</taxon>
        <taxon>Metazoa</taxon>
        <taxon>Ecdysozoa</taxon>
        <taxon>Arthropoda</taxon>
        <taxon>Crustacea</taxon>
        <taxon>Multicrustacea</taxon>
        <taxon>Malacostraca</taxon>
        <taxon>Eumalacostraca</taxon>
        <taxon>Eucarida</taxon>
        <taxon>Decapoda</taxon>
        <taxon>Pleocyemata</taxon>
        <taxon>Brachyura</taxon>
        <taxon>Eubrachyura</taxon>
        <taxon>Portunoidea</taxon>
        <taxon>Portunidae</taxon>
        <taxon>Portuninae</taxon>
        <taxon>Portunus</taxon>
    </lineage>
</organism>
<feature type="compositionally biased region" description="Basic and acidic residues" evidence="1">
    <location>
        <begin position="63"/>
        <end position="75"/>
    </location>
</feature>
<feature type="region of interest" description="Disordered" evidence="1">
    <location>
        <begin position="30"/>
        <end position="111"/>
    </location>
</feature>
<name>A0A5B7HYJ8_PORTR</name>
<dbReference type="AlphaFoldDB" id="A0A5B7HYJ8"/>
<sequence>MAAAAVVRQAAAGGGGDAVLWQGVLSACLRSPSASQPPTHAPDTPATITDRDTPEAGGWGRGMDTKTFKNTDLYDKPAPPPLPDTEPCRQRASREGHLDIQRHRDGEESHVGRRLTHFRKHAQAAGIRQAHRHKTDHARIMTMDNTLPRTPKTERMCGGEKEVEEEEEGRGGCWEGRLVRGGKEEGGRKGYCSGENDVITLIHYSMRRLREREHKRNQFNSLNIKETPLIAYYFEIREGKYKA</sequence>
<proteinExistence type="predicted"/>
<evidence type="ECO:0000313" key="2">
    <source>
        <dbReference type="EMBL" id="MPC74327.1"/>
    </source>
</evidence>
<keyword evidence="3" id="KW-1185">Reference proteome</keyword>
<gene>
    <name evidence="2" type="ORF">E2C01_068684</name>
</gene>
<feature type="compositionally biased region" description="Basic and acidic residues" evidence="1">
    <location>
        <begin position="86"/>
        <end position="111"/>
    </location>
</feature>
<protein>
    <submittedName>
        <fullName evidence="2">Uncharacterized protein</fullName>
    </submittedName>
</protein>
<dbReference type="EMBL" id="VSRR010038712">
    <property type="protein sequence ID" value="MPC74327.1"/>
    <property type="molecule type" value="Genomic_DNA"/>
</dbReference>